<dbReference type="InterPro" id="IPR010982">
    <property type="entry name" value="Lambda_DNA-bd_dom_sf"/>
</dbReference>
<sequence>MDVVIHLSIHRVEKSISQSKLSEMLGVSRQTISSIETEQFCPSAKLALVICIALNKKIEDIFYFD</sequence>
<dbReference type="EMBL" id="CP027777">
    <property type="protein sequence ID" value="AVQ40633.1"/>
    <property type="molecule type" value="Genomic_DNA"/>
</dbReference>
<feature type="domain" description="HTH cro/C1-type" evidence="2">
    <location>
        <begin position="7"/>
        <end position="61"/>
    </location>
</feature>
<dbReference type="PANTHER" id="PTHR46558:SF4">
    <property type="entry name" value="DNA-BIDING PHAGE PROTEIN"/>
    <property type="match status" value="1"/>
</dbReference>
<gene>
    <name evidence="3" type="ORF">C7M56_05665</name>
</gene>
<name>A0ABC8CY40_CLOBO</name>
<evidence type="ECO:0000259" key="2">
    <source>
        <dbReference type="PROSITE" id="PS50943"/>
    </source>
</evidence>
<evidence type="ECO:0000313" key="3">
    <source>
        <dbReference type="EMBL" id="AVQ40633.1"/>
    </source>
</evidence>
<protein>
    <submittedName>
        <fullName evidence="3">Transcriptional regulator</fullName>
    </submittedName>
</protein>
<accession>A0ABC8CY40</accession>
<evidence type="ECO:0000256" key="1">
    <source>
        <dbReference type="ARBA" id="ARBA00023125"/>
    </source>
</evidence>
<dbReference type="InterPro" id="IPR001387">
    <property type="entry name" value="Cro/C1-type_HTH"/>
</dbReference>
<dbReference type="Gene3D" id="1.10.260.40">
    <property type="entry name" value="lambda repressor-like DNA-binding domains"/>
    <property type="match status" value="1"/>
</dbReference>
<dbReference type="Proteomes" id="UP000240615">
    <property type="component" value="Chromosome"/>
</dbReference>
<organism evidence="3 4">
    <name type="scientific">Clostridium botulinum</name>
    <dbReference type="NCBI Taxonomy" id="1491"/>
    <lineage>
        <taxon>Bacteria</taxon>
        <taxon>Bacillati</taxon>
        <taxon>Bacillota</taxon>
        <taxon>Clostridia</taxon>
        <taxon>Eubacteriales</taxon>
        <taxon>Clostridiaceae</taxon>
        <taxon>Clostridium</taxon>
    </lineage>
</organism>
<dbReference type="AlphaFoldDB" id="A0ABC8CY40"/>
<dbReference type="SUPFAM" id="SSF47413">
    <property type="entry name" value="lambda repressor-like DNA-binding domains"/>
    <property type="match status" value="1"/>
</dbReference>
<dbReference type="PROSITE" id="PS50943">
    <property type="entry name" value="HTH_CROC1"/>
    <property type="match status" value="1"/>
</dbReference>
<dbReference type="CDD" id="cd00093">
    <property type="entry name" value="HTH_XRE"/>
    <property type="match status" value="1"/>
</dbReference>
<evidence type="ECO:0000313" key="4">
    <source>
        <dbReference type="Proteomes" id="UP000240615"/>
    </source>
</evidence>
<dbReference type="GO" id="GO:0003677">
    <property type="term" value="F:DNA binding"/>
    <property type="evidence" value="ECO:0007669"/>
    <property type="project" value="UniProtKB-KW"/>
</dbReference>
<dbReference type="Pfam" id="PF01381">
    <property type="entry name" value="HTH_3"/>
    <property type="match status" value="1"/>
</dbReference>
<reference evidence="3 4" key="1">
    <citation type="submission" date="2018-01" db="EMBL/GenBank/DDBJ databases">
        <title>Genetic Diversity of Clostridium botulinum in seafood.</title>
        <authorList>
            <person name="Athira V."/>
            <person name="Arun Jyothi P.V."/>
            <person name="Lalitha K.V."/>
            <person name="Joseph T.C."/>
        </authorList>
    </citation>
    <scope>NUCLEOTIDE SEQUENCE [LARGE SCALE GENOMIC DNA]</scope>
    <source>
        <strain evidence="3 4">Mfbjulcb8</strain>
    </source>
</reference>
<dbReference type="PANTHER" id="PTHR46558">
    <property type="entry name" value="TRACRIPTIONAL REGULATORY PROTEIN-RELATED-RELATED"/>
    <property type="match status" value="1"/>
</dbReference>
<keyword evidence="1" id="KW-0238">DNA-binding</keyword>
<dbReference type="SMART" id="SM00530">
    <property type="entry name" value="HTH_XRE"/>
    <property type="match status" value="1"/>
</dbReference>
<proteinExistence type="predicted"/>